<dbReference type="CDD" id="cd02440">
    <property type="entry name" value="AdoMet_MTases"/>
    <property type="match status" value="1"/>
</dbReference>
<keyword evidence="9" id="KW-1185">Reference proteome</keyword>
<sequence>SFYSVCPEILARHIAERYCRFPNGVAVDPFCGAGGNVIQLAKTCGKVIAMDIDGTKIKLARHNARIYGCDNIEFRQNDYFHGPIVRRVDVVVTSPPWGGPEYLSRDVYSPSIPCEAHGGGEAIVLIARAMAPKLALHLPRTVDKSE</sequence>
<dbReference type="Pfam" id="PF09445">
    <property type="entry name" value="Methyltransf_15"/>
    <property type="match status" value="1"/>
</dbReference>
<evidence type="ECO:0000313" key="8">
    <source>
        <dbReference type="EMBL" id="VVC46490.1"/>
    </source>
</evidence>
<feature type="non-terminal residue" evidence="8">
    <location>
        <position position="1"/>
    </location>
</feature>
<evidence type="ECO:0000256" key="2">
    <source>
        <dbReference type="ARBA" id="ARBA00025783"/>
    </source>
</evidence>
<keyword evidence="8" id="KW-0808">Transferase</keyword>
<evidence type="ECO:0000256" key="1">
    <source>
        <dbReference type="ARBA" id="ARBA00018517"/>
    </source>
</evidence>
<gene>
    <name evidence="8" type="ORF">CINCED_3A004568</name>
</gene>
<dbReference type="GO" id="GO:0005634">
    <property type="term" value="C:nucleus"/>
    <property type="evidence" value="ECO:0007669"/>
    <property type="project" value="TreeGrafter"/>
</dbReference>
<proteinExistence type="inferred from homology"/>
<reference evidence="8 9" key="1">
    <citation type="submission" date="2019-08" db="EMBL/GenBank/DDBJ databases">
        <authorList>
            <person name="Alioto T."/>
            <person name="Alioto T."/>
            <person name="Gomez Garrido J."/>
        </authorList>
    </citation>
    <scope>NUCLEOTIDE SEQUENCE [LARGE SCALE GENOMIC DNA]</scope>
</reference>
<dbReference type="EMBL" id="CABPRJ010002559">
    <property type="protein sequence ID" value="VVC46490.1"/>
    <property type="molecule type" value="Genomic_DNA"/>
</dbReference>
<evidence type="ECO:0000256" key="7">
    <source>
        <dbReference type="ARBA" id="ARBA00049790"/>
    </source>
</evidence>
<comment type="catalytic activity">
    <reaction evidence="3">
        <text>a 5'-end (N(2),N(7)-dimethyl 5'-triphosphoguanosine)-ribonucleoside in snoRNA + S-adenosyl-L-methionine = a 5'-end (N(2),N(2),N(7)-trimethyl 5'-triphosphoguanosine)-ribonucleoside in snoRNA + S-adenosyl-L-homocysteine + H(+)</text>
        <dbReference type="Rhea" id="RHEA:78507"/>
        <dbReference type="Rhea" id="RHEA-COMP:19088"/>
        <dbReference type="Rhea" id="RHEA-COMP:19090"/>
        <dbReference type="ChEBI" id="CHEBI:15378"/>
        <dbReference type="ChEBI" id="CHEBI:57856"/>
        <dbReference type="ChEBI" id="CHEBI:59789"/>
        <dbReference type="ChEBI" id="CHEBI:167623"/>
        <dbReference type="ChEBI" id="CHEBI:172880"/>
    </reaction>
    <physiologicalReaction direction="left-to-right" evidence="3">
        <dbReference type="Rhea" id="RHEA:78508"/>
    </physiologicalReaction>
</comment>
<evidence type="ECO:0000256" key="6">
    <source>
        <dbReference type="ARBA" id="ARBA00049075"/>
    </source>
</evidence>
<dbReference type="GO" id="GO:0071164">
    <property type="term" value="F:RNA cap trimethylguanosine synthase activity"/>
    <property type="evidence" value="ECO:0007669"/>
    <property type="project" value="TreeGrafter"/>
</dbReference>
<dbReference type="PANTHER" id="PTHR14741:SF32">
    <property type="entry name" value="TRIMETHYLGUANOSINE SYNTHASE"/>
    <property type="match status" value="1"/>
</dbReference>
<evidence type="ECO:0000256" key="4">
    <source>
        <dbReference type="ARBA" id="ARBA00048740"/>
    </source>
</evidence>
<dbReference type="SUPFAM" id="SSF53335">
    <property type="entry name" value="S-adenosyl-L-methionine-dependent methyltransferases"/>
    <property type="match status" value="1"/>
</dbReference>
<dbReference type="InterPro" id="IPR029063">
    <property type="entry name" value="SAM-dependent_MTases_sf"/>
</dbReference>
<keyword evidence="8" id="KW-0489">Methyltransferase</keyword>
<comment type="catalytic activity">
    <reaction evidence="6">
        <text>a 5'-end (N(7)-methyl 5'-triphosphoguanosine)-ribonucleoside in snRNA + S-adenosyl-L-methionine = a 5'-end (N(2),N(7)-dimethyl 5'-triphosphoguanosine)-ribonucleoside in snRNA + S-adenosyl-L-homocysteine + H(+)</text>
        <dbReference type="Rhea" id="RHEA:78471"/>
        <dbReference type="Rhea" id="RHEA-COMP:19085"/>
        <dbReference type="Rhea" id="RHEA-COMP:19087"/>
        <dbReference type="ChEBI" id="CHEBI:15378"/>
        <dbReference type="ChEBI" id="CHEBI:57856"/>
        <dbReference type="ChEBI" id="CHEBI:59789"/>
        <dbReference type="ChEBI" id="CHEBI:156461"/>
        <dbReference type="ChEBI" id="CHEBI:172880"/>
    </reaction>
    <physiologicalReaction direction="left-to-right" evidence="6">
        <dbReference type="Rhea" id="RHEA:78472"/>
    </physiologicalReaction>
</comment>
<comment type="catalytic activity">
    <reaction evidence="5">
        <text>a 5'-end (N(2),N(7)-dimethyl 5'-triphosphoguanosine)-ribonucleoside in snRNA + S-adenosyl-L-methionine = a 5'-end (N(2),N(2),N(7)-trimethyl 5'-triphosphoguanosine)-ribonucleoside in snRNA + S-adenosyl-L-homocysteine + H(+)</text>
        <dbReference type="Rhea" id="RHEA:78479"/>
        <dbReference type="Rhea" id="RHEA-COMP:19087"/>
        <dbReference type="Rhea" id="RHEA-COMP:19089"/>
        <dbReference type="ChEBI" id="CHEBI:15378"/>
        <dbReference type="ChEBI" id="CHEBI:57856"/>
        <dbReference type="ChEBI" id="CHEBI:59789"/>
        <dbReference type="ChEBI" id="CHEBI:167623"/>
        <dbReference type="ChEBI" id="CHEBI:172880"/>
    </reaction>
    <physiologicalReaction direction="left-to-right" evidence="5">
        <dbReference type="Rhea" id="RHEA:78480"/>
    </physiologicalReaction>
</comment>
<comment type="similarity">
    <text evidence="2">Belongs to the methyltransferase superfamily. Trimethylguanosine synthase family.</text>
</comment>
<feature type="non-terminal residue" evidence="8">
    <location>
        <position position="146"/>
    </location>
</feature>
<dbReference type="AlphaFoldDB" id="A0A5E4NT25"/>
<evidence type="ECO:0000256" key="3">
    <source>
        <dbReference type="ARBA" id="ARBA00047418"/>
    </source>
</evidence>
<dbReference type="InterPro" id="IPR019012">
    <property type="entry name" value="RNA_cap_Gua-N2-MeTrfase"/>
</dbReference>
<organism evidence="8 9">
    <name type="scientific">Cinara cedri</name>
    <dbReference type="NCBI Taxonomy" id="506608"/>
    <lineage>
        <taxon>Eukaryota</taxon>
        <taxon>Metazoa</taxon>
        <taxon>Ecdysozoa</taxon>
        <taxon>Arthropoda</taxon>
        <taxon>Hexapoda</taxon>
        <taxon>Insecta</taxon>
        <taxon>Pterygota</taxon>
        <taxon>Neoptera</taxon>
        <taxon>Paraneoptera</taxon>
        <taxon>Hemiptera</taxon>
        <taxon>Sternorrhyncha</taxon>
        <taxon>Aphidomorpha</taxon>
        <taxon>Aphidoidea</taxon>
        <taxon>Aphididae</taxon>
        <taxon>Lachninae</taxon>
        <taxon>Cinara</taxon>
    </lineage>
</organism>
<accession>A0A5E4NT25</accession>
<protein>
    <recommendedName>
        <fullName evidence="1">Trimethylguanosine synthase</fullName>
    </recommendedName>
    <alternativeName>
        <fullName evidence="7">Cap-specific guanine-N(2) methyltransferase</fullName>
    </alternativeName>
</protein>
<name>A0A5E4NT25_9HEMI</name>
<dbReference type="OrthoDB" id="6619622at2759"/>
<dbReference type="Gene3D" id="3.40.50.150">
    <property type="entry name" value="Vaccinia Virus protein VP39"/>
    <property type="match status" value="1"/>
</dbReference>
<evidence type="ECO:0000256" key="5">
    <source>
        <dbReference type="ARBA" id="ARBA00048763"/>
    </source>
</evidence>
<evidence type="ECO:0000313" key="9">
    <source>
        <dbReference type="Proteomes" id="UP000325440"/>
    </source>
</evidence>
<dbReference type="PANTHER" id="PTHR14741">
    <property type="entry name" value="S-ADENOSYLMETHIONINE-DEPENDENT METHYLTRANSFERASE RELATED"/>
    <property type="match status" value="1"/>
</dbReference>
<comment type="catalytic activity">
    <reaction evidence="4">
        <text>a 5'-end (N(7)-methyl 5'-triphosphoguanosine)-ribonucleoside in snoRNA + S-adenosyl-L-methionine = a 5'-end (N(2),N(7)-dimethyl 5'-triphosphoguanosine)-ribonucleoside in snoRNA + S-adenosyl-L-homocysteine + H(+)</text>
        <dbReference type="Rhea" id="RHEA:78475"/>
        <dbReference type="Rhea" id="RHEA-COMP:19086"/>
        <dbReference type="Rhea" id="RHEA-COMP:19088"/>
        <dbReference type="ChEBI" id="CHEBI:15378"/>
        <dbReference type="ChEBI" id="CHEBI:57856"/>
        <dbReference type="ChEBI" id="CHEBI:59789"/>
        <dbReference type="ChEBI" id="CHEBI:156461"/>
        <dbReference type="ChEBI" id="CHEBI:172880"/>
    </reaction>
    <physiologicalReaction direction="left-to-right" evidence="4">
        <dbReference type="Rhea" id="RHEA:78476"/>
    </physiologicalReaction>
</comment>
<dbReference type="Proteomes" id="UP000325440">
    <property type="component" value="Unassembled WGS sequence"/>
</dbReference>